<organism evidence="2 3">
    <name type="scientific">Caerostris extrusa</name>
    <name type="common">Bark spider</name>
    <name type="synonym">Caerostris bankana</name>
    <dbReference type="NCBI Taxonomy" id="172846"/>
    <lineage>
        <taxon>Eukaryota</taxon>
        <taxon>Metazoa</taxon>
        <taxon>Ecdysozoa</taxon>
        <taxon>Arthropoda</taxon>
        <taxon>Chelicerata</taxon>
        <taxon>Arachnida</taxon>
        <taxon>Araneae</taxon>
        <taxon>Araneomorphae</taxon>
        <taxon>Entelegynae</taxon>
        <taxon>Araneoidea</taxon>
        <taxon>Araneidae</taxon>
        <taxon>Caerostris</taxon>
    </lineage>
</organism>
<evidence type="ECO:0000313" key="2">
    <source>
        <dbReference type="EMBL" id="GIY33993.1"/>
    </source>
</evidence>
<evidence type="ECO:0000256" key="1">
    <source>
        <dbReference type="SAM" id="MobiDB-lite"/>
    </source>
</evidence>
<name>A0AAV4SQV1_CAEEX</name>
<dbReference type="EMBL" id="BPLR01009712">
    <property type="protein sequence ID" value="GIY33993.1"/>
    <property type="molecule type" value="Genomic_DNA"/>
</dbReference>
<dbReference type="AlphaFoldDB" id="A0AAV4SQV1"/>
<comment type="caution">
    <text evidence="2">The sequence shown here is derived from an EMBL/GenBank/DDBJ whole genome shotgun (WGS) entry which is preliminary data.</text>
</comment>
<proteinExistence type="predicted"/>
<dbReference type="Proteomes" id="UP001054945">
    <property type="component" value="Unassembled WGS sequence"/>
</dbReference>
<keyword evidence="3" id="KW-1185">Reference proteome</keyword>
<evidence type="ECO:0000313" key="3">
    <source>
        <dbReference type="Proteomes" id="UP001054945"/>
    </source>
</evidence>
<gene>
    <name evidence="2" type="ORF">CEXT_615981</name>
</gene>
<feature type="compositionally biased region" description="Basic residues" evidence="1">
    <location>
        <begin position="1"/>
        <end position="10"/>
    </location>
</feature>
<sequence length="156" mass="17470">MRIIVKRKSPKGSTSGKDHDRDYLVRGSEQHLPPRCPRADTCREKTAPCPRNLSTVSIIGRGIASPTVVLRRLDEVHLPVLEPHSLKYGVWKSKLQGLGVVYMRAPEPTNIPEGRNLCDKKVKSPVLNWKSSLTSSVPYSGSEINYAWAMLNFMAF</sequence>
<feature type="region of interest" description="Disordered" evidence="1">
    <location>
        <begin position="1"/>
        <end position="21"/>
    </location>
</feature>
<protein>
    <submittedName>
        <fullName evidence="2">Uncharacterized protein</fullName>
    </submittedName>
</protein>
<accession>A0AAV4SQV1</accession>
<reference evidence="2 3" key="1">
    <citation type="submission" date="2021-06" db="EMBL/GenBank/DDBJ databases">
        <title>Caerostris extrusa draft genome.</title>
        <authorList>
            <person name="Kono N."/>
            <person name="Arakawa K."/>
        </authorList>
    </citation>
    <scope>NUCLEOTIDE SEQUENCE [LARGE SCALE GENOMIC DNA]</scope>
</reference>